<evidence type="ECO:0000313" key="6">
    <source>
        <dbReference type="RefSeq" id="XP_034232002.1"/>
    </source>
</evidence>
<feature type="compositionally biased region" description="Basic and acidic residues" evidence="1">
    <location>
        <begin position="54"/>
        <end position="66"/>
    </location>
</feature>
<organism evidence="7">
    <name type="scientific">Thrips palmi</name>
    <name type="common">Melon thrips</name>
    <dbReference type="NCBI Taxonomy" id="161013"/>
    <lineage>
        <taxon>Eukaryota</taxon>
        <taxon>Metazoa</taxon>
        <taxon>Ecdysozoa</taxon>
        <taxon>Arthropoda</taxon>
        <taxon>Hexapoda</taxon>
        <taxon>Insecta</taxon>
        <taxon>Pterygota</taxon>
        <taxon>Neoptera</taxon>
        <taxon>Paraneoptera</taxon>
        <taxon>Thysanoptera</taxon>
        <taxon>Terebrantia</taxon>
        <taxon>Thripoidea</taxon>
        <taxon>Thripidae</taxon>
        <taxon>Thrips</taxon>
    </lineage>
</organism>
<evidence type="ECO:0000313" key="3">
    <source>
        <dbReference type="Proteomes" id="UP000515158"/>
    </source>
</evidence>
<dbReference type="InterPro" id="IPR039253">
    <property type="entry name" value="APLF"/>
</dbReference>
<dbReference type="GO" id="GO:0006302">
    <property type="term" value="P:double-strand break repair"/>
    <property type="evidence" value="ECO:0007669"/>
    <property type="project" value="InterPro"/>
</dbReference>
<feature type="compositionally biased region" description="Low complexity" evidence="1">
    <location>
        <begin position="165"/>
        <end position="178"/>
    </location>
</feature>
<dbReference type="KEGG" id="tpal:117639979"/>
<keyword evidence="3" id="KW-1185">Reference proteome</keyword>
<feature type="compositionally biased region" description="Polar residues" evidence="1">
    <location>
        <begin position="16"/>
        <end position="45"/>
    </location>
</feature>
<dbReference type="RefSeq" id="XP_034232002.1">
    <property type="nucleotide sequence ID" value="XM_034376111.1"/>
</dbReference>
<dbReference type="GO" id="GO:0003906">
    <property type="term" value="F:DNA-(apurinic or apyrimidinic site) endonuclease activity"/>
    <property type="evidence" value="ECO:0007669"/>
    <property type="project" value="InterPro"/>
</dbReference>
<dbReference type="OrthoDB" id="10256774at2759"/>
<dbReference type="PANTHER" id="PTHR21315">
    <property type="entry name" value="APRATAXIN AND PNK-LIKE FACTOR-RELATED"/>
    <property type="match status" value="1"/>
</dbReference>
<feature type="region of interest" description="Disordered" evidence="1">
    <location>
        <begin position="1"/>
        <end position="184"/>
    </location>
</feature>
<dbReference type="InterPro" id="IPR019406">
    <property type="entry name" value="APLF_PBZ"/>
</dbReference>
<dbReference type="AlphaFoldDB" id="A0A6P8XY31"/>
<dbReference type="Pfam" id="PF10283">
    <property type="entry name" value="zf-CCHH"/>
    <property type="match status" value="2"/>
</dbReference>
<protein>
    <submittedName>
        <fullName evidence="4 5">Aprataxin and PNK-like factor</fullName>
    </submittedName>
</protein>
<reference evidence="4 5" key="1">
    <citation type="submission" date="2025-04" db="UniProtKB">
        <authorList>
            <consortium name="RefSeq"/>
        </authorList>
    </citation>
    <scope>IDENTIFICATION</scope>
    <source>
        <tissue evidence="4 5">Total insect</tissue>
    </source>
</reference>
<feature type="compositionally biased region" description="Low complexity" evidence="1">
    <location>
        <begin position="72"/>
        <end position="82"/>
    </location>
</feature>
<feature type="region of interest" description="Disordered" evidence="1">
    <location>
        <begin position="198"/>
        <end position="294"/>
    </location>
</feature>
<dbReference type="GeneID" id="117639979"/>
<feature type="domain" description="PBZ-type" evidence="2">
    <location>
        <begin position="184"/>
        <end position="210"/>
    </location>
</feature>
<sequence>MSSKKKRSLPSWMKNPGTSTQQNVSASVSTSPTLTSPKVLSTLSHANGEDSDAPEDKDLRNFKDMISDTEDNSSNNFNQDNSPHTSGAIVEDNHDDEGTSSPKRSVTPDTTRTTVADTINDPILVTNGMASPPATRKSCFYGSSCYRKNPQHRRDFAHPGDADFSDAGGSATSSTGGSPANDVRPLCEYGTACYRKNPQHRRDFRHDAPHKRKARPSDLQDIPSDHEGDFNDSFSSEDYKPGQGSESDDSFVTSDSMGSGDSDFDPEDEEENEKKAKKRRKKDDNAKKKRAKKD</sequence>
<evidence type="ECO:0000259" key="2">
    <source>
        <dbReference type="Pfam" id="PF10283"/>
    </source>
</evidence>
<proteinExistence type="predicted"/>
<feature type="compositionally biased region" description="Basic and acidic residues" evidence="1">
    <location>
        <begin position="152"/>
        <end position="161"/>
    </location>
</feature>
<feature type="compositionally biased region" description="Acidic residues" evidence="1">
    <location>
        <begin position="262"/>
        <end position="271"/>
    </location>
</feature>
<dbReference type="RefSeq" id="XP_034232001.1">
    <property type="nucleotide sequence ID" value="XM_034376110.1"/>
</dbReference>
<dbReference type="RefSeq" id="XP_034232000.1">
    <property type="nucleotide sequence ID" value="XM_034376109.1"/>
</dbReference>
<name>A0A6P8XY31_THRPL</name>
<feature type="compositionally biased region" description="Basic and acidic residues" evidence="1">
    <location>
        <begin position="215"/>
        <end position="229"/>
    </location>
</feature>
<dbReference type="RefSeq" id="XP_034232003.1">
    <property type="nucleotide sequence ID" value="XM_034376112.1"/>
</dbReference>
<evidence type="ECO:0000313" key="7">
    <source>
        <dbReference type="RefSeq" id="XP_034232003.1"/>
    </source>
</evidence>
<feature type="compositionally biased region" description="Basic residues" evidence="1">
    <location>
        <begin position="275"/>
        <end position="294"/>
    </location>
</feature>
<feature type="compositionally biased region" description="Low complexity" evidence="1">
    <location>
        <begin position="107"/>
        <end position="118"/>
    </location>
</feature>
<dbReference type="Proteomes" id="UP000515158">
    <property type="component" value="Unplaced"/>
</dbReference>
<evidence type="ECO:0000256" key="1">
    <source>
        <dbReference type="SAM" id="MobiDB-lite"/>
    </source>
</evidence>
<dbReference type="PANTHER" id="PTHR21315:SF2">
    <property type="entry name" value="APRATAXIN AND PNK-LIKE FACTOR"/>
    <property type="match status" value="1"/>
</dbReference>
<dbReference type="GO" id="GO:0008408">
    <property type="term" value="F:3'-5' exonuclease activity"/>
    <property type="evidence" value="ECO:0007669"/>
    <property type="project" value="InterPro"/>
</dbReference>
<gene>
    <name evidence="4 5 6 7" type="primary">LOC117639979</name>
</gene>
<feature type="domain" description="PBZ-type" evidence="2">
    <location>
        <begin position="136"/>
        <end position="161"/>
    </location>
</feature>
<accession>A0A6P8XY31</accession>
<evidence type="ECO:0000313" key="5">
    <source>
        <dbReference type="RefSeq" id="XP_034232001.1"/>
    </source>
</evidence>
<evidence type="ECO:0000313" key="4">
    <source>
        <dbReference type="RefSeq" id="XP_034232000.1"/>
    </source>
</evidence>
<dbReference type="GO" id="GO:0035861">
    <property type="term" value="C:site of double-strand break"/>
    <property type="evidence" value="ECO:0007669"/>
    <property type="project" value="TreeGrafter"/>
</dbReference>
<dbReference type="GO" id="GO:0005634">
    <property type="term" value="C:nucleus"/>
    <property type="evidence" value="ECO:0007669"/>
    <property type="project" value="TreeGrafter"/>
</dbReference>